<evidence type="ECO:0000313" key="4">
    <source>
        <dbReference type="Proteomes" id="UP001501842"/>
    </source>
</evidence>
<dbReference type="PANTHER" id="PTHR36151:SF3">
    <property type="entry name" value="ER-BOUND OXYGENASE MPAB_MPAB'_RUBBER OXYGENASE CATALYTIC DOMAIN-CONTAINING PROTEIN"/>
    <property type="match status" value="1"/>
</dbReference>
<keyword evidence="4" id="KW-1185">Reference proteome</keyword>
<proteinExistence type="predicted"/>
<gene>
    <name evidence="3" type="ORF">GCM10010439_21590</name>
</gene>
<feature type="region of interest" description="Disordered" evidence="1">
    <location>
        <begin position="272"/>
        <end position="291"/>
    </location>
</feature>
<dbReference type="EMBL" id="BAAATZ010000007">
    <property type="protein sequence ID" value="GAA2724299.1"/>
    <property type="molecule type" value="Genomic_DNA"/>
</dbReference>
<protein>
    <submittedName>
        <fullName evidence="3">Oxygenase MpaB family protein</fullName>
    </submittedName>
</protein>
<accession>A0ABN3U430</accession>
<evidence type="ECO:0000256" key="1">
    <source>
        <dbReference type="SAM" id="MobiDB-lite"/>
    </source>
</evidence>
<dbReference type="InterPro" id="IPR018713">
    <property type="entry name" value="MPAB/Lcp_cat_dom"/>
</dbReference>
<reference evidence="3 4" key="1">
    <citation type="journal article" date="2019" name="Int. J. Syst. Evol. Microbiol.">
        <title>The Global Catalogue of Microorganisms (GCM) 10K type strain sequencing project: providing services to taxonomists for standard genome sequencing and annotation.</title>
        <authorList>
            <consortium name="The Broad Institute Genomics Platform"/>
            <consortium name="The Broad Institute Genome Sequencing Center for Infectious Disease"/>
            <person name="Wu L."/>
            <person name="Ma J."/>
        </authorList>
    </citation>
    <scope>NUCLEOTIDE SEQUENCE [LARGE SCALE GENOMIC DNA]</scope>
    <source>
        <strain evidence="3 4">JCM 8201</strain>
    </source>
</reference>
<comment type="caution">
    <text evidence="3">The sequence shown here is derived from an EMBL/GenBank/DDBJ whole genome shotgun (WGS) entry which is preliminary data.</text>
</comment>
<feature type="domain" description="ER-bound oxygenase mpaB/mpaB'/Rubber oxygenase catalytic" evidence="2">
    <location>
        <begin position="14"/>
        <end position="233"/>
    </location>
</feature>
<organism evidence="3 4">
    <name type="scientific">Actinocorallia aurantiaca</name>
    <dbReference type="NCBI Taxonomy" id="46204"/>
    <lineage>
        <taxon>Bacteria</taxon>
        <taxon>Bacillati</taxon>
        <taxon>Actinomycetota</taxon>
        <taxon>Actinomycetes</taxon>
        <taxon>Streptosporangiales</taxon>
        <taxon>Thermomonosporaceae</taxon>
        <taxon>Actinocorallia</taxon>
    </lineage>
</organism>
<dbReference type="Pfam" id="PF09995">
    <property type="entry name" value="MPAB_Lcp_cat"/>
    <property type="match status" value="1"/>
</dbReference>
<dbReference type="PANTHER" id="PTHR36151">
    <property type="entry name" value="BLR2777 PROTEIN"/>
    <property type="match status" value="1"/>
</dbReference>
<evidence type="ECO:0000313" key="3">
    <source>
        <dbReference type="EMBL" id="GAA2724299.1"/>
    </source>
</evidence>
<evidence type="ECO:0000259" key="2">
    <source>
        <dbReference type="Pfam" id="PF09995"/>
    </source>
</evidence>
<dbReference type="RefSeq" id="WP_344450157.1">
    <property type="nucleotide sequence ID" value="NZ_BAAATZ010000007.1"/>
</dbReference>
<sequence length="291" mass="32873">MKPGLFDDRSAIRDIGSEPYTILGGGPALLLQLAHPKVAQGVAEHSGFQASPFPRLFATLDFLSMAVFGTKDEGHRVAWSAMRAHDPVHGENYSAHDADLLLWVQATLFQVSKELYEYMHRPLSPERAEEYYRQNAQLAELLGAPREALPADAKEFDEYWARMVETLEISQHGREQAQAVMHPELLRVLLYPVMLVFRIVTTGLLPEPIREQYGLPWTPARQRTFVLIMKLTRTGTRLVPDPLLKLPVELAVPFARRFRWGKYQRPASRRSAPVLKVETGEAPAAENRKAG</sequence>
<name>A0ABN3U430_9ACTN</name>
<dbReference type="Proteomes" id="UP001501842">
    <property type="component" value="Unassembled WGS sequence"/>
</dbReference>